<feature type="compositionally biased region" description="Basic and acidic residues" evidence="9">
    <location>
        <begin position="948"/>
        <end position="961"/>
    </location>
</feature>
<dbReference type="PROSITE" id="PS51192">
    <property type="entry name" value="HELICASE_ATP_BIND_1"/>
    <property type="match status" value="1"/>
</dbReference>
<evidence type="ECO:0000256" key="5">
    <source>
        <dbReference type="ARBA" id="ARBA00022801"/>
    </source>
</evidence>
<keyword evidence="4" id="KW-0498">Mitosis</keyword>
<proteinExistence type="predicted"/>
<organism evidence="12 13">
    <name type="scientific">Galendromus occidentalis</name>
    <name type="common">western predatory mite</name>
    <dbReference type="NCBI Taxonomy" id="34638"/>
    <lineage>
        <taxon>Eukaryota</taxon>
        <taxon>Metazoa</taxon>
        <taxon>Ecdysozoa</taxon>
        <taxon>Arthropoda</taxon>
        <taxon>Chelicerata</taxon>
        <taxon>Arachnida</taxon>
        <taxon>Acari</taxon>
        <taxon>Parasitiformes</taxon>
        <taxon>Mesostigmata</taxon>
        <taxon>Gamasina</taxon>
        <taxon>Phytoseioidea</taxon>
        <taxon>Phytoseiidae</taxon>
        <taxon>Typhlodrominae</taxon>
        <taxon>Galendromus</taxon>
    </lineage>
</organism>
<name>A0AAJ7SHC5_9ACAR</name>
<evidence type="ECO:0000256" key="1">
    <source>
        <dbReference type="ARBA" id="ARBA00011467"/>
    </source>
</evidence>
<dbReference type="InterPro" id="IPR000330">
    <property type="entry name" value="SNF2_N"/>
</dbReference>
<sequence length="1032" mass="117041">MEYGDLKKRGRNLLAEGKLQECLTLFEDALKITPNDERIKSKVQTLREALEEQGSEDSAPEEEGAKMGEEMVELTPGYYLHKKIQSRLFPYQIDALKWMYRLHQRKKGGVLGDDMGLGKTIQVIAYLAGLFDMEKVKSVLLIMPVSLIGNWCTEFEKWAPGITVYDYHSATKREKELFLKKVMNRGGVILTTYGMVTTRHEDLRNNGSRRFIWDYVILDEGHKIKNPTKTQSAVFGLPAHHRLVLTGTAVQNNLSELWSLYHFTHQGTLFGNLAGFKQDFETPINRGRERDAKPGEREMGVQLAKQLKEMIAPYFLRRTKAEVFRSGTGPRIEAQKEDLVLWTYLSETQQELYRDFLQSDDVKAILLTSKSPLVQLNILKKICDHPRLLPKKACVQLGLCDDMTEAEIQEFLEDDKHCPFSIDDVSDEDLLNESGKMRLMLKLTEQLREEGHRTLIFSTSRRILDMIQRILRSHRFTISRLDGTIHKTAERKRIVDTFQKQGSDVFLLTTQVGGVGLTLTNADRVIIYDPNWNPATDAQAVDRAFRIGQTRDVLVYRLITCGTVEEKIYARQIFKDSIIKQTTGNVADPTRYFTRSQLRDLFVLNDPLRSETQVQLEQMHTKLLSKEIEIHKSFLMSTNMVFGVSHHDLMFSTEEEKEDVSEQQREFITHQVQRARVLREKDAEIIEEDLRRNPHLVPDVNSRSAQQRNLAARMATAHLPPVYRDEPPRVERDSAGSESDASSDCIILDDDSEDEKPKVQPRQRQRESSDDEEVSIVYESKPSRLEASADDSECVIVSDDEEPSKKKDDVKAAILGQKRKSDEVPESSAAAERTQSPHEAASPLSVHSGGSRKFEVIESDDEEDSIINKQKRPKRNRISDSESSSDCNPASVKEQMEETASEDPEEIPSTSPAKSKRRSVAVVKRTPSPVLSSESQSPSAPASSDEDEKQRHIEEAAYDKAFEEEDDFDQSVIEQSILETTSHPTDGASFLVDDSFDDHSASFAEADSSMASHDRSTSAPDSTSEVVEDSDG</sequence>
<comment type="function">
    <text evidence="7">Involved in mitotic DNA repair and meiotic recombination. Functions in the recombinational DNA repair pathway. Essential for interhomolog gene conversion (GC), but may have a less important role in intersister GC than spn-A/Rad51. In the presence of DNA, spn-A/Rad51 enhances the ATPase activity of okr/Rad54.</text>
</comment>
<dbReference type="GO" id="GO:0005524">
    <property type="term" value="F:ATP binding"/>
    <property type="evidence" value="ECO:0007669"/>
    <property type="project" value="InterPro"/>
</dbReference>
<dbReference type="SMART" id="SM00487">
    <property type="entry name" value="DEXDc"/>
    <property type="match status" value="1"/>
</dbReference>
<dbReference type="AlphaFoldDB" id="A0AAJ7SHC5"/>
<feature type="compositionally biased region" description="Acidic residues" evidence="9">
    <location>
        <begin position="897"/>
        <end position="906"/>
    </location>
</feature>
<dbReference type="PANTHER" id="PTHR45629:SF7">
    <property type="entry name" value="DNA EXCISION REPAIR PROTEIN ERCC-6-RELATED"/>
    <property type="match status" value="1"/>
</dbReference>
<feature type="compositionally biased region" description="Acidic residues" evidence="9">
    <location>
        <begin position="788"/>
        <end position="802"/>
    </location>
</feature>
<dbReference type="GO" id="GO:0051301">
    <property type="term" value="P:cell division"/>
    <property type="evidence" value="ECO:0007669"/>
    <property type="project" value="UniProtKB-KW"/>
</dbReference>
<dbReference type="InterPro" id="IPR027417">
    <property type="entry name" value="P-loop_NTPase"/>
</dbReference>
<keyword evidence="5" id="KW-0378">Hydrolase</keyword>
<dbReference type="RefSeq" id="XP_028968751.1">
    <property type="nucleotide sequence ID" value="XM_029112918.1"/>
</dbReference>
<evidence type="ECO:0000259" key="11">
    <source>
        <dbReference type="PROSITE" id="PS51194"/>
    </source>
</evidence>
<feature type="compositionally biased region" description="Basic and acidic residues" evidence="9">
    <location>
        <begin position="723"/>
        <end position="735"/>
    </location>
</feature>
<keyword evidence="3" id="KW-0132">Cell division</keyword>
<comment type="subunit">
    <text evidence="1">Interacts (via N-terminus) with spn-A/Rad51.</text>
</comment>
<evidence type="ECO:0000313" key="13">
    <source>
        <dbReference type="RefSeq" id="XP_028968751.1"/>
    </source>
</evidence>
<feature type="region of interest" description="Disordered" evidence="9">
    <location>
        <begin position="717"/>
        <end position="969"/>
    </location>
</feature>
<evidence type="ECO:0000313" key="12">
    <source>
        <dbReference type="Proteomes" id="UP000694867"/>
    </source>
</evidence>
<dbReference type="GO" id="GO:0015616">
    <property type="term" value="F:DNA translocase activity"/>
    <property type="evidence" value="ECO:0007669"/>
    <property type="project" value="TreeGrafter"/>
</dbReference>
<dbReference type="Gene3D" id="3.40.50.10810">
    <property type="entry name" value="Tandem AAA-ATPase domain"/>
    <property type="match status" value="1"/>
</dbReference>
<dbReference type="PANTHER" id="PTHR45629">
    <property type="entry name" value="SNF2/RAD54 FAMILY MEMBER"/>
    <property type="match status" value="1"/>
</dbReference>
<accession>A0AAJ7SHC5</accession>
<evidence type="ECO:0000256" key="3">
    <source>
        <dbReference type="ARBA" id="ARBA00022618"/>
    </source>
</evidence>
<reference evidence="13" key="1">
    <citation type="submission" date="2025-08" db="UniProtKB">
        <authorList>
            <consortium name="RefSeq"/>
        </authorList>
    </citation>
    <scope>IDENTIFICATION</scope>
</reference>
<feature type="compositionally biased region" description="Low complexity" evidence="9">
    <location>
        <begin position="927"/>
        <end position="943"/>
    </location>
</feature>
<keyword evidence="12" id="KW-1185">Reference proteome</keyword>
<evidence type="ECO:0000256" key="2">
    <source>
        <dbReference type="ARBA" id="ARBA00015341"/>
    </source>
</evidence>
<keyword evidence="6" id="KW-0131">Cell cycle</keyword>
<evidence type="ECO:0000256" key="6">
    <source>
        <dbReference type="ARBA" id="ARBA00023306"/>
    </source>
</evidence>
<dbReference type="GO" id="GO:0016787">
    <property type="term" value="F:hydrolase activity"/>
    <property type="evidence" value="ECO:0007669"/>
    <property type="project" value="UniProtKB-KW"/>
</dbReference>
<evidence type="ECO:0000256" key="9">
    <source>
        <dbReference type="SAM" id="MobiDB-lite"/>
    </source>
</evidence>
<protein>
    <recommendedName>
        <fullName evidence="2">DNA repair and recombination protein RAD54-like</fullName>
    </recommendedName>
    <alternativeName>
        <fullName evidence="8">Protein okra</fullName>
    </alternativeName>
</protein>
<dbReference type="SMART" id="SM00490">
    <property type="entry name" value="HELICc"/>
    <property type="match status" value="1"/>
</dbReference>
<feature type="domain" description="Helicase ATP-binding" evidence="10">
    <location>
        <begin position="100"/>
        <end position="267"/>
    </location>
</feature>
<gene>
    <name evidence="13" type="primary">LOC100901852</name>
</gene>
<dbReference type="PROSITE" id="PS51194">
    <property type="entry name" value="HELICASE_CTER"/>
    <property type="match status" value="1"/>
</dbReference>
<feature type="domain" description="Helicase C-terminal" evidence="11">
    <location>
        <begin position="435"/>
        <end position="590"/>
    </location>
</feature>
<dbReference type="Proteomes" id="UP000694867">
    <property type="component" value="Unplaced"/>
</dbReference>
<dbReference type="CDD" id="cd18793">
    <property type="entry name" value="SF2_C_SNF"/>
    <property type="match status" value="1"/>
</dbReference>
<dbReference type="InterPro" id="IPR001650">
    <property type="entry name" value="Helicase_C-like"/>
</dbReference>
<dbReference type="FunFam" id="3.40.50.10810:FF:000094">
    <property type="entry name" value="DNA excision repair protein ERCC-6"/>
    <property type="match status" value="1"/>
</dbReference>
<dbReference type="InterPro" id="IPR049730">
    <property type="entry name" value="SNF2/RAD54-like_C"/>
</dbReference>
<dbReference type="InterPro" id="IPR050496">
    <property type="entry name" value="SNF2_RAD54_helicase_repair"/>
</dbReference>
<dbReference type="Pfam" id="PF00271">
    <property type="entry name" value="Helicase_C"/>
    <property type="match status" value="1"/>
</dbReference>
<dbReference type="KEGG" id="goe:100901852"/>
<dbReference type="InterPro" id="IPR014001">
    <property type="entry name" value="Helicase_ATP-bd"/>
</dbReference>
<dbReference type="InterPro" id="IPR038718">
    <property type="entry name" value="SNF2-like_sf"/>
</dbReference>
<evidence type="ECO:0000256" key="4">
    <source>
        <dbReference type="ARBA" id="ARBA00022776"/>
    </source>
</evidence>
<dbReference type="GeneID" id="100901852"/>
<dbReference type="Gene3D" id="3.40.50.300">
    <property type="entry name" value="P-loop containing nucleotide triphosphate hydrolases"/>
    <property type="match status" value="1"/>
</dbReference>
<evidence type="ECO:0000256" key="8">
    <source>
        <dbReference type="ARBA" id="ARBA00029956"/>
    </source>
</evidence>
<dbReference type="SUPFAM" id="SSF52540">
    <property type="entry name" value="P-loop containing nucleoside triphosphate hydrolases"/>
    <property type="match status" value="2"/>
</dbReference>
<dbReference type="Pfam" id="PF00176">
    <property type="entry name" value="SNF2-rel_dom"/>
    <property type="match status" value="1"/>
</dbReference>
<feature type="region of interest" description="Disordered" evidence="9">
    <location>
        <begin position="1003"/>
        <end position="1032"/>
    </location>
</feature>
<evidence type="ECO:0000256" key="7">
    <source>
        <dbReference type="ARBA" id="ARBA00024776"/>
    </source>
</evidence>
<evidence type="ECO:0000259" key="10">
    <source>
        <dbReference type="PROSITE" id="PS51192"/>
    </source>
</evidence>